<dbReference type="Proteomes" id="UP000230108">
    <property type="component" value="Unassembled WGS sequence"/>
</dbReference>
<dbReference type="InterPro" id="IPR023346">
    <property type="entry name" value="Lysozyme-like_dom_sf"/>
</dbReference>
<comment type="caution">
    <text evidence="3">The sequence shown here is derived from an EMBL/GenBank/DDBJ whole genome shotgun (WGS) entry which is preliminary data.</text>
</comment>
<protein>
    <recommendedName>
        <fullName evidence="2">Transglycosylase SLT domain-containing protein</fullName>
    </recommendedName>
</protein>
<evidence type="ECO:0000313" key="3">
    <source>
        <dbReference type="EMBL" id="PIY69024.1"/>
    </source>
</evidence>
<feature type="transmembrane region" description="Helical" evidence="1">
    <location>
        <begin position="32"/>
        <end position="51"/>
    </location>
</feature>
<accession>A0A2M7QCS8</accession>
<dbReference type="EMBL" id="PFLF01000056">
    <property type="protein sequence ID" value="PIY69024.1"/>
    <property type="molecule type" value="Genomic_DNA"/>
</dbReference>
<feature type="domain" description="Transglycosylase SLT" evidence="2">
    <location>
        <begin position="102"/>
        <end position="195"/>
    </location>
</feature>
<proteinExistence type="predicted"/>
<keyword evidence="1" id="KW-0472">Membrane</keyword>
<evidence type="ECO:0000313" key="4">
    <source>
        <dbReference type="Proteomes" id="UP000230108"/>
    </source>
</evidence>
<evidence type="ECO:0000256" key="1">
    <source>
        <dbReference type="SAM" id="Phobius"/>
    </source>
</evidence>
<gene>
    <name evidence="3" type="ORF">COY90_02780</name>
</gene>
<reference evidence="4" key="1">
    <citation type="submission" date="2017-09" db="EMBL/GenBank/DDBJ databases">
        <title>Depth-based differentiation of microbial function through sediment-hosted aquifers and enrichment of novel symbionts in the deep terrestrial subsurface.</title>
        <authorList>
            <person name="Probst A.J."/>
            <person name="Ladd B."/>
            <person name="Jarett J.K."/>
            <person name="Geller-Mcgrath D.E."/>
            <person name="Sieber C.M.K."/>
            <person name="Emerson J.B."/>
            <person name="Anantharaman K."/>
            <person name="Thomas B.C."/>
            <person name="Malmstrom R."/>
            <person name="Stieglmeier M."/>
            <person name="Klingl A."/>
            <person name="Woyke T."/>
            <person name="Ryan C.M."/>
            <person name="Banfield J.F."/>
        </authorList>
    </citation>
    <scope>NUCLEOTIDE SEQUENCE [LARGE SCALE GENOMIC DNA]</scope>
</reference>
<dbReference type="Gene3D" id="1.10.530.10">
    <property type="match status" value="1"/>
</dbReference>
<name>A0A2M7QCS8_9BACT</name>
<keyword evidence="1" id="KW-0812">Transmembrane</keyword>
<dbReference type="AlphaFoldDB" id="A0A2M7QCS8"/>
<keyword evidence="1" id="KW-1133">Transmembrane helix</keyword>
<sequence length="217" mass="24458">MKINKLPTMVIRKSLSSSPKIVEKQFFKKLKFTLYLVLFAIMLAGATYLNIIKDQVFYLQNTPISISNNFKSEIILDQTAAIIVRDGSIPPNVAKKYSLWIYEAAAKYSVDPILLLSIMHTESRFNYKAVSPTGPIGLFQVASSYHKEKTSKAALFDPKVNIMVGAQIVQEYSKMSKNTIEMLLRYNGSLGEAPNYAIKVMKTKLKYDREILDAIAS</sequence>
<dbReference type="InterPro" id="IPR008258">
    <property type="entry name" value="Transglycosylase_SLT_dom_1"/>
</dbReference>
<organism evidence="3 4">
    <name type="scientific">Candidatus Roizmanbacteria bacterium CG_4_10_14_0_8_um_filter_39_9</name>
    <dbReference type="NCBI Taxonomy" id="1974829"/>
    <lineage>
        <taxon>Bacteria</taxon>
        <taxon>Candidatus Roizmaniibacteriota</taxon>
    </lineage>
</organism>
<evidence type="ECO:0000259" key="2">
    <source>
        <dbReference type="Pfam" id="PF01464"/>
    </source>
</evidence>
<dbReference type="SUPFAM" id="SSF53955">
    <property type="entry name" value="Lysozyme-like"/>
    <property type="match status" value="1"/>
</dbReference>
<dbReference type="Pfam" id="PF01464">
    <property type="entry name" value="SLT"/>
    <property type="match status" value="1"/>
</dbReference>